<evidence type="ECO:0000313" key="4">
    <source>
        <dbReference type="Proteomes" id="UP000722336"/>
    </source>
</evidence>
<reference evidence="3 4" key="1">
    <citation type="submission" date="2021-04" db="EMBL/GenBank/DDBJ databases">
        <authorList>
            <person name="Pira H."/>
            <person name="Risdian C."/>
            <person name="Wink J."/>
        </authorList>
    </citation>
    <scope>NUCLEOTIDE SEQUENCE [LARGE SCALE GENOMIC DNA]</scope>
    <source>
        <strain evidence="3 4">WHA3</strain>
    </source>
</reference>
<sequence length="201" mass="20676">MTRNFIANAMLPVAALALLGACTAVPGGTDVTRFHSDAPQSRGTVYLEPVVADWADTLQFRQYAGAVAAELSAAGFTPVRDRDGADLIGAIDYAQNTREAIGGRSPVSIGVGGGTFGRRSGISLGTSLGLGGKPKDVKVSMLELRLSRASDGQPIWEGRAVTEAKEGSEAASLSAAIPALAADLLRDFPGPSGETVTYKAN</sequence>
<feature type="chain" id="PRO_5045050012" evidence="1">
    <location>
        <begin position="27"/>
        <end position="201"/>
    </location>
</feature>
<accession>A0ABS6SC71</accession>
<keyword evidence="4" id="KW-1185">Reference proteome</keyword>
<dbReference type="Proteomes" id="UP000722336">
    <property type="component" value="Unassembled WGS sequence"/>
</dbReference>
<proteinExistence type="predicted"/>
<comment type="caution">
    <text evidence="3">The sequence shown here is derived from an EMBL/GenBank/DDBJ whole genome shotgun (WGS) entry which is preliminary data.</text>
</comment>
<dbReference type="InterPro" id="IPR025411">
    <property type="entry name" value="DUF4136"/>
</dbReference>
<evidence type="ECO:0000256" key="1">
    <source>
        <dbReference type="SAM" id="SignalP"/>
    </source>
</evidence>
<dbReference type="EMBL" id="JAGSPA010000001">
    <property type="protein sequence ID" value="MBV7255521.1"/>
    <property type="molecule type" value="Genomic_DNA"/>
</dbReference>
<dbReference type="PROSITE" id="PS51257">
    <property type="entry name" value="PROKAR_LIPOPROTEIN"/>
    <property type="match status" value="1"/>
</dbReference>
<gene>
    <name evidence="3" type="ORF">KCG44_01840</name>
</gene>
<evidence type="ECO:0000313" key="3">
    <source>
        <dbReference type="EMBL" id="MBV7255521.1"/>
    </source>
</evidence>
<dbReference type="RefSeq" id="WP_218443853.1">
    <property type="nucleotide sequence ID" value="NZ_JAGSPA010000001.1"/>
</dbReference>
<feature type="signal peptide" evidence="1">
    <location>
        <begin position="1"/>
        <end position="26"/>
    </location>
</feature>
<organism evidence="3 4">
    <name type="scientific">Pacificimonas pallii</name>
    <dbReference type="NCBI Taxonomy" id="2827236"/>
    <lineage>
        <taxon>Bacteria</taxon>
        <taxon>Pseudomonadati</taxon>
        <taxon>Pseudomonadota</taxon>
        <taxon>Alphaproteobacteria</taxon>
        <taxon>Sphingomonadales</taxon>
        <taxon>Sphingosinicellaceae</taxon>
        <taxon>Pacificimonas</taxon>
    </lineage>
</organism>
<evidence type="ECO:0000259" key="2">
    <source>
        <dbReference type="Pfam" id="PF13590"/>
    </source>
</evidence>
<protein>
    <submittedName>
        <fullName evidence="3">DUF4136 domain-containing protein</fullName>
    </submittedName>
</protein>
<keyword evidence="1" id="KW-0732">Signal</keyword>
<name>A0ABS6SC71_9SPHN</name>
<feature type="domain" description="DUF4136" evidence="2">
    <location>
        <begin position="55"/>
        <end position="190"/>
    </location>
</feature>
<dbReference type="Pfam" id="PF13590">
    <property type="entry name" value="DUF4136"/>
    <property type="match status" value="1"/>
</dbReference>